<feature type="compositionally biased region" description="Low complexity" evidence="1">
    <location>
        <begin position="224"/>
        <end position="242"/>
    </location>
</feature>
<keyword evidence="2" id="KW-0812">Transmembrane</keyword>
<feature type="region of interest" description="Disordered" evidence="1">
    <location>
        <begin position="123"/>
        <end position="195"/>
    </location>
</feature>
<gene>
    <name evidence="3" type="ORF">RDB_LOCUS99660</name>
</gene>
<keyword evidence="2" id="KW-1133">Transmembrane helix</keyword>
<sequence length="475" mass="51375">MPPLIDLHTRTLIDTQPSASAATSNMRGRTVLILCIVFGTLLGCVMISASIFLVRRYKRRKRDTARINLHREASFIAGTPSVMDILSPPQPSRRPSARATRIVLPSPELGSVFRLDMVPAMARRASSMGNPTGRRTPVSRPRSGSAPMPQSPSPHYESLFSRTSTVVATPGPDKDSTPLRVLNPSPHISTSTVGTQLQKPTPIYRAGFNSSRERLVSSTASADSLFSGSTTTPPLSPSGTWSHAGTYKVESPTDIITAATDRSLNRSLSQQSALIVPSSPHIAVECYEMAPDLVDPEHTPRAKHPLSSPSTETWEPPPGVTGSPVTLSRFPFRFSAAVPSSPGLPGVTHNSHALSSNLRALSPRMSEPHLTVPAQQVYGLGLNQSRSRQSLLGHSTPSLKLKVQHSVSDEIVALAFAPQTINFQAVSDAVHGRLGFQPRRIWSDEGSEITSDSTLLTWLDEQYTKGHTRLLLHVE</sequence>
<feature type="transmembrane region" description="Helical" evidence="2">
    <location>
        <begin position="31"/>
        <end position="54"/>
    </location>
</feature>
<feature type="compositionally biased region" description="Low complexity" evidence="1">
    <location>
        <begin position="305"/>
        <end position="314"/>
    </location>
</feature>
<protein>
    <recommendedName>
        <fullName evidence="5">Transmembrane protein</fullName>
    </recommendedName>
</protein>
<feature type="region of interest" description="Disordered" evidence="1">
    <location>
        <begin position="223"/>
        <end position="244"/>
    </location>
</feature>
<reference evidence="3" key="1">
    <citation type="submission" date="2021-01" db="EMBL/GenBank/DDBJ databases">
        <authorList>
            <person name="Kaushik A."/>
        </authorList>
    </citation>
    <scope>NUCLEOTIDE SEQUENCE</scope>
    <source>
        <strain evidence="3">AG1-1A</strain>
    </source>
</reference>
<keyword evidence="2" id="KW-0472">Membrane</keyword>
<comment type="caution">
    <text evidence="3">The sequence shown here is derived from an EMBL/GenBank/DDBJ whole genome shotgun (WGS) entry which is preliminary data.</text>
</comment>
<feature type="compositionally biased region" description="Polar residues" evidence="1">
    <location>
        <begin position="186"/>
        <end position="195"/>
    </location>
</feature>
<dbReference type="EMBL" id="CAJMWR010003349">
    <property type="protein sequence ID" value="CAE6458692.1"/>
    <property type="molecule type" value="Genomic_DNA"/>
</dbReference>
<evidence type="ECO:0000313" key="4">
    <source>
        <dbReference type="Proteomes" id="UP000663840"/>
    </source>
</evidence>
<evidence type="ECO:0000256" key="1">
    <source>
        <dbReference type="SAM" id="MobiDB-lite"/>
    </source>
</evidence>
<evidence type="ECO:0000313" key="3">
    <source>
        <dbReference type="EMBL" id="CAE6458692.1"/>
    </source>
</evidence>
<organism evidence="3 4">
    <name type="scientific">Rhizoctonia solani</name>
    <dbReference type="NCBI Taxonomy" id="456999"/>
    <lineage>
        <taxon>Eukaryota</taxon>
        <taxon>Fungi</taxon>
        <taxon>Dikarya</taxon>
        <taxon>Basidiomycota</taxon>
        <taxon>Agaricomycotina</taxon>
        <taxon>Agaricomycetes</taxon>
        <taxon>Cantharellales</taxon>
        <taxon>Ceratobasidiaceae</taxon>
        <taxon>Rhizoctonia</taxon>
    </lineage>
</organism>
<dbReference type="AlphaFoldDB" id="A0A8H3BL67"/>
<name>A0A8H3BL67_9AGAM</name>
<evidence type="ECO:0000256" key="2">
    <source>
        <dbReference type="SAM" id="Phobius"/>
    </source>
</evidence>
<feature type="region of interest" description="Disordered" evidence="1">
    <location>
        <begin position="296"/>
        <end position="322"/>
    </location>
</feature>
<accession>A0A8H3BL67</accession>
<evidence type="ECO:0008006" key="5">
    <source>
        <dbReference type="Google" id="ProtNLM"/>
    </source>
</evidence>
<proteinExistence type="predicted"/>
<dbReference type="Proteomes" id="UP000663840">
    <property type="component" value="Unassembled WGS sequence"/>
</dbReference>